<evidence type="ECO:0000256" key="2">
    <source>
        <dbReference type="ARBA" id="ARBA00022737"/>
    </source>
</evidence>
<dbReference type="InterPro" id="IPR057588">
    <property type="entry name" value="NWD1/2-like_WH"/>
</dbReference>
<dbReference type="EMBL" id="MCGO01000011">
    <property type="protein sequence ID" value="ORY48440.1"/>
    <property type="molecule type" value="Genomic_DNA"/>
</dbReference>
<organism evidence="4 5">
    <name type="scientific">Rhizoclosmatium globosum</name>
    <dbReference type="NCBI Taxonomy" id="329046"/>
    <lineage>
        <taxon>Eukaryota</taxon>
        <taxon>Fungi</taxon>
        <taxon>Fungi incertae sedis</taxon>
        <taxon>Chytridiomycota</taxon>
        <taxon>Chytridiomycota incertae sedis</taxon>
        <taxon>Chytridiomycetes</taxon>
        <taxon>Chytridiales</taxon>
        <taxon>Chytriomycetaceae</taxon>
        <taxon>Rhizoclosmatium</taxon>
    </lineage>
</organism>
<dbReference type="PANTHER" id="PTHR19871">
    <property type="entry name" value="BETA TRANSDUCIN-RELATED PROTEIN"/>
    <property type="match status" value="1"/>
</dbReference>
<dbReference type="AlphaFoldDB" id="A0A1Y2CN29"/>
<sequence>MTLLTTKAQASRVPLYISTAFQLCASKWTGMTDYSVAKRALQSESVSGILEDALEQLEKQFGVLLVSRICAFITAARNGLSLGELTDVVSLEWDVVSEVFEGKDVVVRRLNSVLVEQVLWELQGCLAKKRVGAGGLEAYFWSSSVFKSVAAERYLYLTDRLVATHRSLANYWRDKKVKEAAGTGAPATETKSSNGRDKATTVVKTFGFNQTLLILGKPNERRISSVVWHLLNCGTSGATEAVKTLQSISFLGAAIDAGLLDEIWNVSSLRWRTWGLAFTVRS</sequence>
<comment type="caution">
    <text evidence="4">The sequence shown here is derived from an EMBL/GenBank/DDBJ whole genome shotgun (WGS) entry which is preliminary data.</text>
</comment>
<dbReference type="Pfam" id="PF25469">
    <property type="entry name" value="WHD_NWD1"/>
    <property type="match status" value="1"/>
</dbReference>
<keyword evidence="5" id="KW-1185">Reference proteome</keyword>
<dbReference type="PANTHER" id="PTHR19871:SF14">
    <property type="entry name" value="DUF4062 DOMAIN-CONTAINING PROTEIN"/>
    <property type="match status" value="1"/>
</dbReference>
<dbReference type="STRING" id="329046.A0A1Y2CN29"/>
<accession>A0A1Y2CN29</accession>
<dbReference type="InterPro" id="IPR052752">
    <property type="entry name" value="NACHT-WD_repeat"/>
</dbReference>
<proteinExistence type="predicted"/>
<evidence type="ECO:0000313" key="4">
    <source>
        <dbReference type="EMBL" id="ORY48440.1"/>
    </source>
</evidence>
<evidence type="ECO:0000259" key="3">
    <source>
        <dbReference type="Pfam" id="PF25469"/>
    </source>
</evidence>
<reference evidence="4 5" key="1">
    <citation type="submission" date="2016-07" db="EMBL/GenBank/DDBJ databases">
        <title>Pervasive Adenine N6-methylation of Active Genes in Fungi.</title>
        <authorList>
            <consortium name="DOE Joint Genome Institute"/>
            <person name="Mondo S.J."/>
            <person name="Dannebaum R.O."/>
            <person name="Kuo R.C."/>
            <person name="Labutti K."/>
            <person name="Haridas S."/>
            <person name="Kuo A."/>
            <person name="Salamov A."/>
            <person name="Ahrendt S.R."/>
            <person name="Lipzen A."/>
            <person name="Sullivan W."/>
            <person name="Andreopoulos W.B."/>
            <person name="Clum A."/>
            <person name="Lindquist E."/>
            <person name="Daum C."/>
            <person name="Ramamoorthy G.K."/>
            <person name="Gryganskyi A."/>
            <person name="Culley D."/>
            <person name="Magnuson J.K."/>
            <person name="James T.Y."/>
            <person name="O'Malley M.A."/>
            <person name="Stajich J.E."/>
            <person name="Spatafora J.W."/>
            <person name="Visel A."/>
            <person name="Grigoriev I.V."/>
        </authorList>
    </citation>
    <scope>NUCLEOTIDE SEQUENCE [LARGE SCALE GENOMIC DNA]</scope>
    <source>
        <strain evidence="4 5">JEL800</strain>
    </source>
</reference>
<gene>
    <name evidence="4" type="ORF">BCR33DRAFT_35417</name>
</gene>
<evidence type="ECO:0000313" key="5">
    <source>
        <dbReference type="Proteomes" id="UP000193642"/>
    </source>
</evidence>
<keyword evidence="1" id="KW-0853">WD repeat</keyword>
<dbReference type="Proteomes" id="UP000193642">
    <property type="component" value="Unassembled WGS sequence"/>
</dbReference>
<name>A0A1Y2CN29_9FUNG</name>
<dbReference type="OrthoDB" id="2162843at2759"/>
<protein>
    <recommendedName>
        <fullName evidence="3">NWD1/2-like winged helix-turn-helix domain-containing protein</fullName>
    </recommendedName>
</protein>
<keyword evidence="2" id="KW-0677">Repeat</keyword>
<evidence type="ECO:0000256" key="1">
    <source>
        <dbReference type="ARBA" id="ARBA00022574"/>
    </source>
</evidence>
<feature type="domain" description="NWD1/2-like winged helix-turn-helix" evidence="3">
    <location>
        <begin position="43"/>
        <end position="158"/>
    </location>
</feature>